<dbReference type="HAMAP" id="MF_00802">
    <property type="entry name" value="GlnE"/>
    <property type="match status" value="1"/>
</dbReference>
<dbReference type="Proteomes" id="UP001501011">
    <property type="component" value="Unassembled WGS sequence"/>
</dbReference>
<evidence type="ECO:0000256" key="4">
    <source>
        <dbReference type="ARBA" id="ARBA00022840"/>
    </source>
</evidence>
<feature type="domain" description="Glutamate-ammonia ligase adenylyltransferase repeated" evidence="8">
    <location>
        <begin position="551"/>
        <end position="805"/>
    </location>
</feature>
<gene>
    <name evidence="7 10" type="primary">glnE</name>
    <name evidence="10" type="ORF">GCM10023151_07750</name>
</gene>
<dbReference type="SUPFAM" id="SSF81593">
    <property type="entry name" value="Nucleotidyltransferase substrate binding subunit/domain"/>
    <property type="match status" value="2"/>
</dbReference>
<comment type="function">
    <text evidence="7">Involved in the regulation of glutamine synthetase GlnA, a key enzyme in the process to assimilate ammonia. When cellular nitrogen levels are high, the C-terminal adenylyl transferase (AT) inactivates GlnA by covalent transfer of an adenylyl group from ATP to specific tyrosine residue of GlnA, thus reducing its activity. Conversely, when nitrogen levels are low, the N-terminal adenylyl removase (AR) activates GlnA by removing the adenylyl group by phosphorolysis, increasing its activity. The regulatory region of GlnE binds the signal transduction protein PII (GlnB) which indicates the nitrogen status of the cell.</text>
</comment>
<comment type="cofactor">
    <cofactor evidence="7">
        <name>Mg(2+)</name>
        <dbReference type="ChEBI" id="CHEBI:18420"/>
    </cofactor>
</comment>
<feature type="domain" description="PII-uridylyltransferase/Glutamine-synthetase adenylyltransferase" evidence="9">
    <location>
        <begin position="298"/>
        <end position="436"/>
    </location>
</feature>
<keyword evidence="10" id="KW-0436">Ligase</keyword>
<keyword evidence="5 7" id="KW-0460">Magnesium</keyword>
<evidence type="ECO:0000256" key="2">
    <source>
        <dbReference type="ARBA" id="ARBA00022695"/>
    </source>
</evidence>
<organism evidence="10 11">
    <name type="scientific">Kangiella marina</name>
    <dbReference type="NCBI Taxonomy" id="1079178"/>
    <lineage>
        <taxon>Bacteria</taxon>
        <taxon>Pseudomonadati</taxon>
        <taxon>Pseudomonadota</taxon>
        <taxon>Gammaproteobacteria</taxon>
        <taxon>Kangiellales</taxon>
        <taxon>Kangiellaceae</taxon>
        <taxon>Kangiella</taxon>
    </lineage>
</organism>
<sequence length="960" mass="110314">MRTDFKPPASLTELADKRYHEWRDALVSEDRFDEDKARLVLASSDYIARWAVKKPEWLLDAINGVSIEQGLNRLPEQFDVTLSEFDMKQKLRLERHYWSIVIATQDLFQRADIKAITFYQSTLADILIQAAYRWAEYHGHQHYGKPRSVTGELQQMLILAMGKLGGRELNFSSDIDLIFAFPEEGETDRESKPVENQKFFMRLGQKFISLLSDITYDGFVYRVDMRLRPYGQSGALVTNFNALQDYYLEQGREWERFAMIKARVVNGSDEFKADLEQIIRPFSYRRYIDFSVLDSIRQLKQKIASELLRKNAKGNIKLGEGGIRELEFIVQSLQLIGGGRHPVLQTKNWWHSLDTLQAKEFIPAKEASPLKMAYQFLRKLENAIQIRNEDQTQELPEDTVEQSQVAAMLGTETWDALVKELSQHQDYVASFFKGLFHDPHDEEKIDEDCERVRKWLEGSLEQNSEADLEQKLNISPKMIAMVSEFRSEFSERKIGSRGLTRLDQLLPHLLIEAGTQPEPETTLQRCIELLQGVGRRTAYFEMLAENLPVLEYLVQLVSRSRWLAKQMSIYPSLLDELLFPSNFGKQLNKGDLASQLRQALIRIEADDIEEQLVALGGFKQSSQFKIAAGDLTGRFDISAVSQQLTDLAEVIVEYLLQFAWRETVAKFGVPPHCEEGLASGFLVLGYGKLGGDELGYGSDLDLVFLYQGDPQSETSGKDNSGEKSLELHQFYTRLAQRLVHYLGTRTQQGIMYEVDTRLRPSGRSGMLVSHIEAFKKYQHNEAWTWEHQALVRARPVAGDDTLRQRYMELRSDILAKPNSPQSENKDLAADVVAMRKKMRDNLNKSDSKLWDIKQGEGGLVDIEFLVQYWALSHSGTLIQHPNQEALPFNNVDWLQLLAKHGLISQEVRDQLMMNYRVLRDIGNHSSLQSQPQLIANSELVQERQQVAELWHSTFKNVEVQ</sequence>
<dbReference type="SUPFAM" id="SSF81301">
    <property type="entry name" value="Nucleotidyltransferase"/>
    <property type="match status" value="2"/>
</dbReference>
<keyword evidence="2 7" id="KW-0548">Nucleotidyltransferase</keyword>
<evidence type="ECO:0000313" key="11">
    <source>
        <dbReference type="Proteomes" id="UP001501011"/>
    </source>
</evidence>
<dbReference type="PANTHER" id="PTHR30621:SF0">
    <property type="entry name" value="BIFUNCTIONAL GLUTAMINE SYNTHETASE ADENYLYLTRANSFERASE_ADENYLYL-REMOVING ENZYME"/>
    <property type="match status" value="1"/>
</dbReference>
<keyword evidence="6 7" id="KW-0511">Multifunctional enzyme</keyword>
<dbReference type="Pfam" id="PF08335">
    <property type="entry name" value="GlnD_UR_UTase"/>
    <property type="match status" value="2"/>
</dbReference>
<evidence type="ECO:0000259" key="8">
    <source>
        <dbReference type="Pfam" id="PF03710"/>
    </source>
</evidence>
<protein>
    <recommendedName>
        <fullName evidence="7">Bifunctional glutamine synthetase adenylyltransferase/adenylyl-removing enzyme</fullName>
    </recommendedName>
    <alternativeName>
        <fullName evidence="7">ATP:glutamine synthetase adenylyltransferase</fullName>
    </alternativeName>
    <alternativeName>
        <fullName evidence="7">ATase</fullName>
    </alternativeName>
    <domain>
        <recommendedName>
            <fullName evidence="7">Glutamine synthetase adenylyl-L-tyrosine phosphorylase</fullName>
            <ecNumber evidence="7">2.7.7.89</ecNumber>
        </recommendedName>
        <alternativeName>
            <fullName evidence="7">Adenylyl removase</fullName>
            <shortName evidence="7">AR</shortName>
            <shortName evidence="7">AT-N</shortName>
        </alternativeName>
    </domain>
    <domain>
        <recommendedName>
            <fullName evidence="7">Glutamine synthetase adenylyl transferase</fullName>
            <ecNumber evidence="7">2.7.7.42</ecNumber>
        </recommendedName>
        <alternativeName>
            <fullName evidence="7">Adenylyl transferase</fullName>
            <shortName evidence="7">AT</shortName>
            <shortName evidence="7">AT-C</shortName>
        </alternativeName>
    </domain>
</protein>
<dbReference type="InterPro" id="IPR013546">
    <property type="entry name" value="PII_UdlTrfase/GS_AdlTrfase"/>
</dbReference>
<dbReference type="Gene3D" id="3.30.460.10">
    <property type="entry name" value="Beta Polymerase, domain 2"/>
    <property type="match status" value="2"/>
</dbReference>
<dbReference type="Pfam" id="PF03710">
    <property type="entry name" value="GlnE"/>
    <property type="match status" value="2"/>
</dbReference>
<dbReference type="EC" id="2.7.7.42" evidence="7"/>
<evidence type="ECO:0000259" key="9">
    <source>
        <dbReference type="Pfam" id="PF08335"/>
    </source>
</evidence>
<evidence type="ECO:0000256" key="5">
    <source>
        <dbReference type="ARBA" id="ARBA00022842"/>
    </source>
</evidence>
<comment type="similarity">
    <text evidence="7">Belongs to the GlnE family.</text>
</comment>
<dbReference type="RefSeq" id="WP_345291883.1">
    <property type="nucleotide sequence ID" value="NZ_BAABFV010000001.1"/>
</dbReference>
<dbReference type="InterPro" id="IPR043519">
    <property type="entry name" value="NT_sf"/>
</dbReference>
<dbReference type="InterPro" id="IPR005190">
    <property type="entry name" value="GlnE_rpt_dom"/>
</dbReference>
<dbReference type="Gene3D" id="1.20.120.1510">
    <property type="match status" value="1"/>
</dbReference>
<dbReference type="InterPro" id="IPR023057">
    <property type="entry name" value="GlnE"/>
</dbReference>
<feature type="domain" description="Glutamate-ammonia ligase adenylyltransferase repeated" evidence="8">
    <location>
        <begin position="38"/>
        <end position="277"/>
    </location>
</feature>
<keyword evidence="4 7" id="KW-0067">ATP-binding</keyword>
<feature type="domain" description="PII-uridylyltransferase/Glutamine-synthetase adenylyltransferase" evidence="9">
    <location>
        <begin position="834"/>
        <end position="924"/>
    </location>
</feature>
<keyword evidence="11" id="KW-1185">Reference proteome</keyword>
<dbReference type="Gene3D" id="1.20.120.330">
    <property type="entry name" value="Nucleotidyltransferases domain 2"/>
    <property type="match status" value="2"/>
</dbReference>
<dbReference type="NCBIfam" id="NF008292">
    <property type="entry name" value="PRK11072.1"/>
    <property type="match status" value="1"/>
</dbReference>
<dbReference type="GO" id="GO:0016874">
    <property type="term" value="F:ligase activity"/>
    <property type="evidence" value="ECO:0007669"/>
    <property type="project" value="UniProtKB-KW"/>
</dbReference>
<evidence type="ECO:0000256" key="6">
    <source>
        <dbReference type="ARBA" id="ARBA00023268"/>
    </source>
</evidence>
<evidence type="ECO:0000256" key="3">
    <source>
        <dbReference type="ARBA" id="ARBA00022741"/>
    </source>
</evidence>
<keyword evidence="1 7" id="KW-0808">Transferase</keyword>
<evidence type="ECO:0000256" key="1">
    <source>
        <dbReference type="ARBA" id="ARBA00022679"/>
    </source>
</evidence>
<comment type="catalytic activity">
    <reaction evidence="7">
        <text>[glutamine synthetase]-L-tyrosine + ATP = [glutamine synthetase]-O(4)-(5'-adenylyl)-L-tyrosine + diphosphate</text>
        <dbReference type="Rhea" id="RHEA:18589"/>
        <dbReference type="Rhea" id="RHEA-COMP:10660"/>
        <dbReference type="Rhea" id="RHEA-COMP:10661"/>
        <dbReference type="ChEBI" id="CHEBI:30616"/>
        <dbReference type="ChEBI" id="CHEBI:33019"/>
        <dbReference type="ChEBI" id="CHEBI:46858"/>
        <dbReference type="ChEBI" id="CHEBI:83624"/>
        <dbReference type="EC" id="2.7.7.42"/>
    </reaction>
</comment>
<dbReference type="CDD" id="cd05401">
    <property type="entry name" value="NT_GlnE_GlnD_like"/>
    <property type="match status" value="2"/>
</dbReference>
<feature type="region of interest" description="Adenylyl transferase" evidence="7">
    <location>
        <begin position="453"/>
        <end position="960"/>
    </location>
</feature>
<keyword evidence="3 7" id="KW-0547">Nucleotide-binding</keyword>
<dbReference type="PANTHER" id="PTHR30621">
    <property type="entry name" value="GLUTAMINE SYNTHETASE ADENYLYLTRANSFERASE"/>
    <property type="match status" value="1"/>
</dbReference>
<proteinExistence type="inferred from homology"/>
<dbReference type="GO" id="GO:0016779">
    <property type="term" value="F:nucleotidyltransferase activity"/>
    <property type="evidence" value="ECO:0007669"/>
    <property type="project" value="UniProtKB-KW"/>
</dbReference>
<comment type="caution">
    <text evidence="10">The sequence shown here is derived from an EMBL/GenBank/DDBJ whole genome shotgun (WGS) entry which is preliminary data.</text>
</comment>
<reference evidence="11" key="1">
    <citation type="journal article" date="2019" name="Int. J. Syst. Evol. Microbiol.">
        <title>The Global Catalogue of Microorganisms (GCM) 10K type strain sequencing project: providing services to taxonomists for standard genome sequencing and annotation.</title>
        <authorList>
            <consortium name="The Broad Institute Genomics Platform"/>
            <consortium name="The Broad Institute Genome Sequencing Center for Infectious Disease"/>
            <person name="Wu L."/>
            <person name="Ma J."/>
        </authorList>
    </citation>
    <scope>NUCLEOTIDE SEQUENCE [LARGE SCALE GENOMIC DNA]</scope>
    <source>
        <strain evidence="11">JCM 17728</strain>
    </source>
</reference>
<dbReference type="EC" id="2.7.7.89" evidence="7"/>
<feature type="region of interest" description="Adenylyl removase" evidence="7">
    <location>
        <begin position="1"/>
        <end position="440"/>
    </location>
</feature>
<evidence type="ECO:0000313" key="10">
    <source>
        <dbReference type="EMBL" id="GAA4358077.1"/>
    </source>
</evidence>
<evidence type="ECO:0000256" key="7">
    <source>
        <dbReference type="HAMAP-Rule" id="MF_00802"/>
    </source>
</evidence>
<comment type="catalytic activity">
    <reaction evidence="7">
        <text>[glutamine synthetase]-O(4)-(5'-adenylyl)-L-tyrosine + phosphate = [glutamine synthetase]-L-tyrosine + ADP</text>
        <dbReference type="Rhea" id="RHEA:43716"/>
        <dbReference type="Rhea" id="RHEA-COMP:10660"/>
        <dbReference type="Rhea" id="RHEA-COMP:10661"/>
        <dbReference type="ChEBI" id="CHEBI:43474"/>
        <dbReference type="ChEBI" id="CHEBI:46858"/>
        <dbReference type="ChEBI" id="CHEBI:83624"/>
        <dbReference type="ChEBI" id="CHEBI:456216"/>
        <dbReference type="EC" id="2.7.7.89"/>
    </reaction>
</comment>
<dbReference type="EMBL" id="BAABFV010000001">
    <property type="protein sequence ID" value="GAA4358077.1"/>
    <property type="molecule type" value="Genomic_DNA"/>
</dbReference>
<name>A0ABP8IGL1_9GAMM</name>
<accession>A0ABP8IGL1</accession>